<keyword evidence="2" id="KW-1185">Reference proteome</keyword>
<proteinExistence type="predicted"/>
<evidence type="ECO:0008006" key="3">
    <source>
        <dbReference type="Google" id="ProtNLM"/>
    </source>
</evidence>
<name>A0ABY8TQ23_TETOB</name>
<protein>
    <recommendedName>
        <fullName evidence="3">Pentacotripeptide-repeat region of PRORP domain-containing protein</fullName>
    </recommendedName>
</protein>
<dbReference type="EMBL" id="CP126210">
    <property type="protein sequence ID" value="WIA11215.1"/>
    <property type="molecule type" value="Genomic_DNA"/>
</dbReference>
<dbReference type="Gene3D" id="1.25.40.10">
    <property type="entry name" value="Tetratricopeptide repeat domain"/>
    <property type="match status" value="1"/>
</dbReference>
<reference evidence="1 2" key="1">
    <citation type="submission" date="2023-05" db="EMBL/GenBank/DDBJ databases">
        <title>A 100% complete, gapless, phased diploid assembly of the Scenedesmus obliquus UTEX 3031 genome.</title>
        <authorList>
            <person name="Biondi T.C."/>
            <person name="Hanschen E.R."/>
            <person name="Kwon T."/>
            <person name="Eng W."/>
            <person name="Kruse C.P.S."/>
            <person name="Koehler S.I."/>
            <person name="Kunde Y."/>
            <person name="Gleasner C.D."/>
            <person name="You Mak K.T."/>
            <person name="Polle J."/>
            <person name="Hovde B.T."/>
            <person name="Starkenburg S.R."/>
        </authorList>
    </citation>
    <scope>NUCLEOTIDE SEQUENCE [LARGE SCALE GENOMIC DNA]</scope>
    <source>
        <strain evidence="1 2">DOE0152z</strain>
    </source>
</reference>
<evidence type="ECO:0000313" key="1">
    <source>
        <dbReference type="EMBL" id="WIA11215.1"/>
    </source>
</evidence>
<sequence>MAAAGVAPGVDTYTLFINHMVQVGDPGGLQQLLDSLATAGLAPDQTDRLSDAAAAVERGVQAAAAAGQLTPPIEGFAALIRGYRNAGIKARAVAALRRFLSLGGRPGRVMCNDVITLCLRDDDLRTARQVVRAMELTGCLSEADLAGYHGWFTRWEQRAAAAANGAGAAAAGMGGVSGVPGSSSGSSSGSPVQAAAVERLKWWLGLPNSYYVDSNGAGSGSVGSRAGSGPWQQ</sequence>
<organism evidence="1 2">
    <name type="scientific">Tetradesmus obliquus</name>
    <name type="common">Green alga</name>
    <name type="synonym">Acutodesmus obliquus</name>
    <dbReference type="NCBI Taxonomy" id="3088"/>
    <lineage>
        <taxon>Eukaryota</taxon>
        <taxon>Viridiplantae</taxon>
        <taxon>Chlorophyta</taxon>
        <taxon>core chlorophytes</taxon>
        <taxon>Chlorophyceae</taxon>
        <taxon>CS clade</taxon>
        <taxon>Sphaeropleales</taxon>
        <taxon>Scenedesmaceae</taxon>
        <taxon>Tetradesmus</taxon>
    </lineage>
</organism>
<dbReference type="Proteomes" id="UP001244341">
    <property type="component" value="Chromosome 3b"/>
</dbReference>
<evidence type="ECO:0000313" key="2">
    <source>
        <dbReference type="Proteomes" id="UP001244341"/>
    </source>
</evidence>
<dbReference type="InterPro" id="IPR011990">
    <property type="entry name" value="TPR-like_helical_dom_sf"/>
</dbReference>
<gene>
    <name evidence="1" type="ORF">OEZ85_011342</name>
</gene>
<accession>A0ABY8TQ23</accession>